<name>A0ABR2ZZC4_9AGAR</name>
<proteinExistence type="predicted"/>
<evidence type="ECO:0000313" key="3">
    <source>
        <dbReference type="Proteomes" id="UP001437256"/>
    </source>
</evidence>
<feature type="domain" description="AB hydrolase-1" evidence="1">
    <location>
        <begin position="5"/>
        <end position="76"/>
    </location>
</feature>
<dbReference type="Pfam" id="PF00561">
    <property type="entry name" value="Abhydrolase_1"/>
    <property type="match status" value="1"/>
</dbReference>
<keyword evidence="3" id="KW-1185">Reference proteome</keyword>
<dbReference type="Proteomes" id="UP001437256">
    <property type="component" value="Unassembled WGS sequence"/>
</dbReference>
<evidence type="ECO:0000313" key="2">
    <source>
        <dbReference type="EMBL" id="KAL0067101.1"/>
    </source>
</evidence>
<protein>
    <recommendedName>
        <fullName evidence="1">AB hydrolase-1 domain-containing protein</fullName>
    </recommendedName>
</protein>
<dbReference type="InterPro" id="IPR029058">
    <property type="entry name" value="AB_hydrolase_fold"/>
</dbReference>
<comment type="caution">
    <text evidence="2">The sequence shown here is derived from an EMBL/GenBank/DDBJ whole genome shotgun (WGS) entry which is preliminary data.</text>
</comment>
<gene>
    <name evidence="2" type="ORF">AAF712_005888</name>
</gene>
<dbReference type="InterPro" id="IPR000073">
    <property type="entry name" value="AB_hydrolase_1"/>
</dbReference>
<reference evidence="2 3" key="1">
    <citation type="submission" date="2024-05" db="EMBL/GenBank/DDBJ databases">
        <title>A draft genome resource for the thread blight pathogen Marasmius tenuissimus strain MS-2.</title>
        <authorList>
            <person name="Yulfo-Soto G.E."/>
            <person name="Baruah I.K."/>
            <person name="Amoako-Attah I."/>
            <person name="Bukari Y."/>
            <person name="Meinhardt L.W."/>
            <person name="Bailey B.A."/>
            <person name="Cohen S.P."/>
        </authorList>
    </citation>
    <scope>NUCLEOTIDE SEQUENCE [LARGE SCALE GENOMIC DNA]</scope>
    <source>
        <strain evidence="2 3">MS-2</strain>
    </source>
</reference>
<sequence length="157" mass="17797">MGDSTYSTPHRNDEITVESLARDLLAVLTPLRWDKVAICGFSMGGVIAQQLFFLPHHETNPVSIPFRVSHVILSGTLCATIRDRRYGLRIAPPPPQKLTAEEKKARVKPILDSTLDPEWLENPANKERYEYLMNRMLHGRPTQTICTPPSLLYPSFD</sequence>
<dbReference type="EMBL" id="JBBXMP010000029">
    <property type="protein sequence ID" value="KAL0067101.1"/>
    <property type="molecule type" value="Genomic_DNA"/>
</dbReference>
<dbReference type="SUPFAM" id="SSF53474">
    <property type="entry name" value="alpha/beta-Hydrolases"/>
    <property type="match status" value="1"/>
</dbReference>
<organism evidence="2 3">
    <name type="scientific">Marasmius tenuissimus</name>
    <dbReference type="NCBI Taxonomy" id="585030"/>
    <lineage>
        <taxon>Eukaryota</taxon>
        <taxon>Fungi</taxon>
        <taxon>Dikarya</taxon>
        <taxon>Basidiomycota</taxon>
        <taxon>Agaricomycotina</taxon>
        <taxon>Agaricomycetes</taxon>
        <taxon>Agaricomycetidae</taxon>
        <taxon>Agaricales</taxon>
        <taxon>Marasmiineae</taxon>
        <taxon>Marasmiaceae</taxon>
        <taxon>Marasmius</taxon>
    </lineage>
</organism>
<evidence type="ECO:0000259" key="1">
    <source>
        <dbReference type="Pfam" id="PF00561"/>
    </source>
</evidence>
<dbReference type="Gene3D" id="3.40.50.1820">
    <property type="entry name" value="alpha/beta hydrolase"/>
    <property type="match status" value="1"/>
</dbReference>
<accession>A0ABR2ZZC4</accession>